<dbReference type="EMBL" id="SRZB01000002">
    <property type="protein sequence ID" value="TGY00415.1"/>
    <property type="molecule type" value="Genomic_DNA"/>
</dbReference>
<dbReference type="Proteomes" id="UP000307720">
    <property type="component" value="Unassembled WGS sequence"/>
</dbReference>
<keyword evidence="2" id="KW-1185">Reference proteome</keyword>
<evidence type="ECO:0000313" key="2">
    <source>
        <dbReference type="Proteomes" id="UP000307720"/>
    </source>
</evidence>
<organism evidence="1 2">
    <name type="scientific">Hominisplanchenecus murintestinalis</name>
    <dbReference type="NCBI Taxonomy" id="2941517"/>
    <lineage>
        <taxon>Bacteria</taxon>
        <taxon>Bacillati</taxon>
        <taxon>Bacillota</taxon>
        <taxon>Clostridia</taxon>
        <taxon>Lachnospirales</taxon>
        <taxon>Lachnospiraceae</taxon>
        <taxon>Hominisplanchenecus</taxon>
    </lineage>
</organism>
<gene>
    <name evidence="1" type="ORF">E5357_02635</name>
</gene>
<accession>A0AC61R373</accession>
<reference evidence="1" key="1">
    <citation type="submission" date="2019-04" db="EMBL/GenBank/DDBJ databases">
        <title>Microbes associate with the intestines of laboratory mice.</title>
        <authorList>
            <person name="Navarre W."/>
            <person name="Wong E."/>
            <person name="Huang K."/>
            <person name="Tropini C."/>
            <person name="Ng K."/>
            <person name="Yu B."/>
        </authorList>
    </citation>
    <scope>NUCLEOTIDE SEQUENCE</scope>
    <source>
        <strain evidence="1">NM72_1-8</strain>
    </source>
</reference>
<comment type="caution">
    <text evidence="1">The sequence shown here is derived from an EMBL/GenBank/DDBJ whole genome shotgun (WGS) entry which is preliminary data.</text>
</comment>
<evidence type="ECO:0000313" key="1">
    <source>
        <dbReference type="EMBL" id="TGY00415.1"/>
    </source>
</evidence>
<proteinExistence type="predicted"/>
<sequence length="83" mass="9121">MLILRRKKNESFLIGGNVHITIIDCATDGVRVAIDAPKQISILREELSEMEQATKSAVIPADIHSLCSLQSMLHSNETDDCDA</sequence>
<protein>
    <submittedName>
        <fullName evidence="1">Carbon storage regulator</fullName>
    </submittedName>
</protein>
<name>A0AC61R373_9FIRM</name>